<proteinExistence type="predicted"/>
<sequence>NAVCFISKQEIIPRKGLRLIQSDSLSHCKLSCIRDSACQSITFNSTLKLCVIHGDPIGQVCSNIAPYTRLIKTLDGCPQATPDDVIANYVTDPCLQSAILTPASTYTCQNGICPLSAVEGEASPRAYVVSVIRHDGTHDAFGNNIINRLQWNATLNSYVVYLFYGGSLLINEPVYAAMCAYYPTDVAPECDCPPLPLQSPGTAAAGVAPAPMCSGQARAQKWIVFPPMANGAQNSWIIASASCL</sequence>
<feature type="non-terminal residue" evidence="2">
    <location>
        <position position="1"/>
    </location>
</feature>
<protein>
    <recommendedName>
        <fullName evidence="1">Apple domain-containing protein</fullName>
    </recommendedName>
</protein>
<name>A0AAV5SIZ2_9BILA</name>
<dbReference type="Proteomes" id="UP001432027">
    <property type="component" value="Unassembled WGS sequence"/>
</dbReference>
<gene>
    <name evidence="2" type="ORF">PENTCL1PPCAC_3564</name>
</gene>
<dbReference type="PROSITE" id="PS50948">
    <property type="entry name" value="PAN"/>
    <property type="match status" value="1"/>
</dbReference>
<dbReference type="Pfam" id="PF00024">
    <property type="entry name" value="PAN_1"/>
    <property type="match status" value="1"/>
</dbReference>
<evidence type="ECO:0000259" key="1">
    <source>
        <dbReference type="PROSITE" id="PS50948"/>
    </source>
</evidence>
<dbReference type="PROSITE" id="PS50231">
    <property type="entry name" value="RICIN_B_LECTIN"/>
    <property type="match status" value="1"/>
</dbReference>
<reference evidence="2" key="1">
    <citation type="submission" date="2023-10" db="EMBL/GenBank/DDBJ databases">
        <title>Genome assembly of Pristionchus species.</title>
        <authorList>
            <person name="Yoshida K."/>
            <person name="Sommer R.J."/>
        </authorList>
    </citation>
    <scope>NUCLEOTIDE SEQUENCE</scope>
    <source>
        <strain evidence="2">RS0144</strain>
    </source>
</reference>
<feature type="domain" description="Apple" evidence="1">
    <location>
        <begin position="4"/>
        <end position="77"/>
    </location>
</feature>
<evidence type="ECO:0000313" key="2">
    <source>
        <dbReference type="EMBL" id="GMS81389.1"/>
    </source>
</evidence>
<comment type="caution">
    <text evidence="2">The sequence shown here is derived from an EMBL/GenBank/DDBJ whole genome shotgun (WGS) entry which is preliminary data.</text>
</comment>
<dbReference type="EMBL" id="BTSX01000001">
    <property type="protein sequence ID" value="GMS81389.1"/>
    <property type="molecule type" value="Genomic_DNA"/>
</dbReference>
<dbReference type="AlphaFoldDB" id="A0AAV5SIZ2"/>
<organism evidence="2 3">
    <name type="scientific">Pristionchus entomophagus</name>
    <dbReference type="NCBI Taxonomy" id="358040"/>
    <lineage>
        <taxon>Eukaryota</taxon>
        <taxon>Metazoa</taxon>
        <taxon>Ecdysozoa</taxon>
        <taxon>Nematoda</taxon>
        <taxon>Chromadorea</taxon>
        <taxon>Rhabditida</taxon>
        <taxon>Rhabditina</taxon>
        <taxon>Diplogasteromorpha</taxon>
        <taxon>Diplogasteroidea</taxon>
        <taxon>Neodiplogasteridae</taxon>
        <taxon>Pristionchus</taxon>
    </lineage>
</organism>
<dbReference type="InterPro" id="IPR003609">
    <property type="entry name" value="Pan_app"/>
</dbReference>
<accession>A0AAV5SIZ2</accession>
<keyword evidence="3" id="KW-1185">Reference proteome</keyword>
<evidence type="ECO:0000313" key="3">
    <source>
        <dbReference type="Proteomes" id="UP001432027"/>
    </source>
</evidence>